<keyword evidence="4" id="KW-0808">Transferase</keyword>
<comment type="similarity">
    <text evidence="2">Belongs to the class-V pyridoxal-phosphate-dependent aminotransferase family. Csd subfamily.</text>
</comment>
<dbReference type="InterPro" id="IPR015421">
    <property type="entry name" value="PyrdxlP-dep_Trfase_major"/>
</dbReference>
<dbReference type="SUPFAM" id="SSF53383">
    <property type="entry name" value="PLP-dependent transferases"/>
    <property type="match status" value="1"/>
</dbReference>
<accession>A0ABS4GF63</accession>
<dbReference type="PANTHER" id="PTHR43586">
    <property type="entry name" value="CYSTEINE DESULFURASE"/>
    <property type="match status" value="1"/>
</dbReference>
<gene>
    <name evidence="8" type="ORF">J2Z76_002147</name>
</gene>
<dbReference type="EC" id="2.8.1.7" evidence="3"/>
<evidence type="ECO:0000256" key="3">
    <source>
        <dbReference type="ARBA" id="ARBA00012239"/>
    </source>
</evidence>
<evidence type="ECO:0000313" key="9">
    <source>
        <dbReference type="Proteomes" id="UP001519342"/>
    </source>
</evidence>
<evidence type="ECO:0000313" key="8">
    <source>
        <dbReference type="EMBL" id="MBP1926282.1"/>
    </source>
</evidence>
<dbReference type="Proteomes" id="UP001519342">
    <property type="component" value="Unassembled WGS sequence"/>
</dbReference>
<dbReference type="PIRSF" id="PIRSF005572">
    <property type="entry name" value="NifS"/>
    <property type="match status" value="1"/>
</dbReference>
<keyword evidence="5" id="KW-0663">Pyridoxal phosphate</keyword>
<organism evidence="8 9">
    <name type="scientific">Sedimentibacter acidaminivorans</name>
    <dbReference type="NCBI Taxonomy" id="913099"/>
    <lineage>
        <taxon>Bacteria</taxon>
        <taxon>Bacillati</taxon>
        <taxon>Bacillota</taxon>
        <taxon>Tissierellia</taxon>
        <taxon>Sedimentibacter</taxon>
    </lineage>
</organism>
<comment type="catalytic activity">
    <reaction evidence="6">
        <text>(sulfur carrier)-H + L-cysteine = (sulfur carrier)-SH + L-alanine</text>
        <dbReference type="Rhea" id="RHEA:43892"/>
        <dbReference type="Rhea" id="RHEA-COMP:14737"/>
        <dbReference type="Rhea" id="RHEA-COMP:14739"/>
        <dbReference type="ChEBI" id="CHEBI:29917"/>
        <dbReference type="ChEBI" id="CHEBI:35235"/>
        <dbReference type="ChEBI" id="CHEBI:57972"/>
        <dbReference type="ChEBI" id="CHEBI:64428"/>
        <dbReference type="EC" id="2.8.1.7"/>
    </reaction>
</comment>
<dbReference type="InterPro" id="IPR015424">
    <property type="entry name" value="PyrdxlP-dep_Trfase"/>
</dbReference>
<evidence type="ECO:0000259" key="7">
    <source>
        <dbReference type="Pfam" id="PF00266"/>
    </source>
</evidence>
<dbReference type="CDD" id="cd06453">
    <property type="entry name" value="SufS_like"/>
    <property type="match status" value="1"/>
</dbReference>
<dbReference type="Gene3D" id="3.40.640.10">
    <property type="entry name" value="Type I PLP-dependent aspartate aminotransferase-like (Major domain)"/>
    <property type="match status" value="1"/>
</dbReference>
<evidence type="ECO:0000256" key="6">
    <source>
        <dbReference type="ARBA" id="ARBA00050776"/>
    </source>
</evidence>
<comment type="caution">
    <text evidence="8">The sequence shown here is derived from an EMBL/GenBank/DDBJ whole genome shotgun (WGS) entry which is preliminary data.</text>
</comment>
<evidence type="ECO:0000256" key="2">
    <source>
        <dbReference type="ARBA" id="ARBA00010447"/>
    </source>
</evidence>
<dbReference type="EMBL" id="JAGGKS010000006">
    <property type="protein sequence ID" value="MBP1926282.1"/>
    <property type="molecule type" value="Genomic_DNA"/>
</dbReference>
<dbReference type="InterPro" id="IPR010970">
    <property type="entry name" value="Cys_dSase_SufS"/>
</dbReference>
<evidence type="ECO:0000256" key="1">
    <source>
        <dbReference type="ARBA" id="ARBA00001933"/>
    </source>
</evidence>
<keyword evidence="9" id="KW-1185">Reference proteome</keyword>
<evidence type="ECO:0000256" key="5">
    <source>
        <dbReference type="ARBA" id="ARBA00022898"/>
    </source>
</evidence>
<protein>
    <recommendedName>
        <fullName evidence="3">cysteine desulfurase</fullName>
        <ecNumber evidence="3">2.8.1.7</ecNumber>
    </recommendedName>
</protein>
<dbReference type="InterPro" id="IPR015422">
    <property type="entry name" value="PyrdxlP-dep_Trfase_small"/>
</dbReference>
<feature type="domain" description="Aminotransferase class V" evidence="7">
    <location>
        <begin position="3"/>
        <end position="367"/>
    </location>
</feature>
<dbReference type="InterPro" id="IPR016454">
    <property type="entry name" value="Cysteine_dSase"/>
</dbReference>
<proteinExistence type="inferred from homology"/>
<evidence type="ECO:0000256" key="4">
    <source>
        <dbReference type="ARBA" id="ARBA00022679"/>
    </source>
</evidence>
<reference evidence="8 9" key="1">
    <citation type="submission" date="2021-03" db="EMBL/GenBank/DDBJ databases">
        <title>Genomic Encyclopedia of Type Strains, Phase IV (KMG-IV): sequencing the most valuable type-strain genomes for metagenomic binning, comparative biology and taxonomic classification.</title>
        <authorList>
            <person name="Goeker M."/>
        </authorList>
    </citation>
    <scope>NUCLEOTIDE SEQUENCE [LARGE SCALE GENOMIC DNA]</scope>
    <source>
        <strain evidence="8 9">DSM 24004</strain>
    </source>
</reference>
<comment type="cofactor">
    <cofactor evidence="1">
        <name>pyridoxal 5'-phosphate</name>
        <dbReference type="ChEBI" id="CHEBI:597326"/>
    </cofactor>
</comment>
<dbReference type="PANTHER" id="PTHR43586:SF4">
    <property type="entry name" value="ISOPENICILLIN N EPIMERASE"/>
    <property type="match status" value="1"/>
</dbReference>
<dbReference type="InterPro" id="IPR000192">
    <property type="entry name" value="Aminotrans_V_dom"/>
</dbReference>
<sequence>MVIYLDNAATSFPKPRTVYQNVTKAMTKFGANPGRGSHSMAIEGAKVIYETRELLAQFFNLGDPMKVIFTFNATDSLNLAIKGLLKSGDHVITTSMEHNSVLRPVMELEKIGVSNTIVSCQTDGKINILDIENAITSNTKLVITTHVSNLTGTIFPIDQIGKICKKHKIHYLVDASQSAGVLDIDMQSSNIDFLAFPGHKGLLGPQGTGALLINSEVEMSQLKEGGTGSESSNLNQPNFYPDKFEAGTPNLPGIAGLNSGLKHIINRGTKSIYSHEKELLDLFVKQLKNINKIQIYGPNDINDRCGVVPINIEGIDSSEVAYLLDTKYNIAVRPGLHCAPLAHKTIGTEKIGAVRFSVGPFNTKTDILAAVKALDEISQGE</sequence>
<name>A0ABS4GF63_9FIRM</name>
<dbReference type="Pfam" id="PF00266">
    <property type="entry name" value="Aminotran_5"/>
    <property type="match status" value="1"/>
</dbReference>
<dbReference type="Gene3D" id="3.90.1150.10">
    <property type="entry name" value="Aspartate Aminotransferase, domain 1"/>
    <property type="match status" value="1"/>
</dbReference>
<dbReference type="InterPro" id="IPR010969">
    <property type="entry name" value="Cys_dSase-rel_unknwn_funct"/>
</dbReference>
<dbReference type="NCBIfam" id="TIGR01977">
    <property type="entry name" value="am_tr_V_EF2568"/>
    <property type="match status" value="1"/>
</dbReference>